<dbReference type="InterPro" id="IPR001128">
    <property type="entry name" value="Cyt_P450"/>
</dbReference>
<keyword evidence="7 9" id="KW-0503">Monooxygenase</keyword>
<proteinExistence type="inferred from homology"/>
<dbReference type="InterPro" id="IPR036396">
    <property type="entry name" value="Cyt_P450_sf"/>
</dbReference>
<evidence type="ECO:0000313" key="11">
    <source>
        <dbReference type="EMBL" id="KAI1858115.1"/>
    </source>
</evidence>
<dbReference type="PANTHER" id="PTHR24305">
    <property type="entry name" value="CYTOCHROME P450"/>
    <property type="match status" value="1"/>
</dbReference>
<protein>
    <recommendedName>
        <fullName evidence="13">Cytochrome P450</fullName>
    </recommendedName>
</protein>
<evidence type="ECO:0000256" key="8">
    <source>
        <dbReference type="PIRSR" id="PIRSR602401-1"/>
    </source>
</evidence>
<evidence type="ECO:0000256" key="3">
    <source>
        <dbReference type="ARBA" id="ARBA00022617"/>
    </source>
</evidence>
<evidence type="ECO:0000256" key="6">
    <source>
        <dbReference type="ARBA" id="ARBA00023004"/>
    </source>
</evidence>
<evidence type="ECO:0000256" key="7">
    <source>
        <dbReference type="ARBA" id="ARBA00023033"/>
    </source>
</evidence>
<name>A0A9P9WDK5_9PEZI</name>
<dbReference type="SUPFAM" id="SSF48264">
    <property type="entry name" value="Cytochrome P450"/>
    <property type="match status" value="1"/>
</dbReference>
<dbReference type="Gene3D" id="1.10.630.10">
    <property type="entry name" value="Cytochrome P450"/>
    <property type="match status" value="1"/>
</dbReference>
<evidence type="ECO:0008006" key="13">
    <source>
        <dbReference type="Google" id="ProtNLM"/>
    </source>
</evidence>
<dbReference type="PRINTS" id="PR00463">
    <property type="entry name" value="EP450I"/>
</dbReference>
<keyword evidence="10" id="KW-0812">Transmembrane</keyword>
<keyword evidence="6 8" id="KW-0408">Iron</keyword>
<evidence type="ECO:0000256" key="5">
    <source>
        <dbReference type="ARBA" id="ARBA00023002"/>
    </source>
</evidence>
<dbReference type="InterPro" id="IPR050121">
    <property type="entry name" value="Cytochrome_P450_monoxygenase"/>
</dbReference>
<dbReference type="GO" id="GO:0016705">
    <property type="term" value="F:oxidoreductase activity, acting on paired donors, with incorporation or reduction of molecular oxygen"/>
    <property type="evidence" value="ECO:0007669"/>
    <property type="project" value="InterPro"/>
</dbReference>
<evidence type="ECO:0000256" key="10">
    <source>
        <dbReference type="SAM" id="Phobius"/>
    </source>
</evidence>
<dbReference type="Pfam" id="PF00067">
    <property type="entry name" value="p450"/>
    <property type="match status" value="1"/>
</dbReference>
<comment type="cofactor">
    <cofactor evidence="1 8">
        <name>heme</name>
        <dbReference type="ChEBI" id="CHEBI:30413"/>
    </cofactor>
</comment>
<keyword evidence="10" id="KW-0472">Membrane</keyword>
<dbReference type="InterPro" id="IPR002401">
    <property type="entry name" value="Cyt_P450_E_grp-I"/>
</dbReference>
<feature type="binding site" description="axial binding residue" evidence="8">
    <location>
        <position position="459"/>
    </location>
    <ligand>
        <name>heme</name>
        <dbReference type="ChEBI" id="CHEBI:30413"/>
    </ligand>
    <ligandPart>
        <name>Fe</name>
        <dbReference type="ChEBI" id="CHEBI:18248"/>
    </ligandPart>
</feature>
<dbReference type="GO" id="GO:0004497">
    <property type="term" value="F:monooxygenase activity"/>
    <property type="evidence" value="ECO:0007669"/>
    <property type="project" value="UniProtKB-KW"/>
</dbReference>
<dbReference type="PANTHER" id="PTHR24305:SF29">
    <property type="entry name" value="BENZOATE-PARA-HYDROXYLASE"/>
    <property type="match status" value="1"/>
</dbReference>
<dbReference type="GO" id="GO:0020037">
    <property type="term" value="F:heme binding"/>
    <property type="evidence" value="ECO:0007669"/>
    <property type="project" value="InterPro"/>
</dbReference>
<gene>
    <name evidence="11" type="ORF">JX265_010783</name>
</gene>
<dbReference type="EMBL" id="JAFIMR010000037">
    <property type="protein sequence ID" value="KAI1858115.1"/>
    <property type="molecule type" value="Genomic_DNA"/>
</dbReference>
<dbReference type="AlphaFoldDB" id="A0A9P9WDK5"/>
<accession>A0A9P9WDK5</accession>
<keyword evidence="5 9" id="KW-0560">Oxidoreductase</keyword>
<organism evidence="11 12">
    <name type="scientific">Neoarthrinium moseri</name>
    <dbReference type="NCBI Taxonomy" id="1658444"/>
    <lineage>
        <taxon>Eukaryota</taxon>
        <taxon>Fungi</taxon>
        <taxon>Dikarya</taxon>
        <taxon>Ascomycota</taxon>
        <taxon>Pezizomycotina</taxon>
        <taxon>Sordariomycetes</taxon>
        <taxon>Xylariomycetidae</taxon>
        <taxon>Amphisphaeriales</taxon>
        <taxon>Apiosporaceae</taxon>
        <taxon>Neoarthrinium</taxon>
    </lineage>
</organism>
<dbReference type="PROSITE" id="PS00086">
    <property type="entry name" value="CYTOCHROME_P450"/>
    <property type="match status" value="1"/>
</dbReference>
<dbReference type="PRINTS" id="PR00385">
    <property type="entry name" value="P450"/>
</dbReference>
<comment type="caution">
    <text evidence="11">The sequence shown here is derived from an EMBL/GenBank/DDBJ whole genome shotgun (WGS) entry which is preliminary data.</text>
</comment>
<dbReference type="InterPro" id="IPR017972">
    <property type="entry name" value="Cyt_P450_CS"/>
</dbReference>
<keyword evidence="3 8" id="KW-0349">Heme</keyword>
<dbReference type="CDD" id="cd11061">
    <property type="entry name" value="CYP67-like"/>
    <property type="match status" value="1"/>
</dbReference>
<keyword evidence="4 8" id="KW-0479">Metal-binding</keyword>
<evidence type="ECO:0000313" key="12">
    <source>
        <dbReference type="Proteomes" id="UP000829685"/>
    </source>
</evidence>
<keyword evidence="10" id="KW-1133">Transmembrane helix</keyword>
<dbReference type="GO" id="GO:0005506">
    <property type="term" value="F:iron ion binding"/>
    <property type="evidence" value="ECO:0007669"/>
    <property type="project" value="InterPro"/>
</dbReference>
<dbReference type="OrthoDB" id="1470350at2759"/>
<dbReference type="Proteomes" id="UP000829685">
    <property type="component" value="Unassembled WGS sequence"/>
</dbReference>
<evidence type="ECO:0000256" key="9">
    <source>
        <dbReference type="RuleBase" id="RU000461"/>
    </source>
</evidence>
<evidence type="ECO:0000256" key="4">
    <source>
        <dbReference type="ARBA" id="ARBA00022723"/>
    </source>
</evidence>
<evidence type="ECO:0000256" key="2">
    <source>
        <dbReference type="ARBA" id="ARBA00010617"/>
    </source>
</evidence>
<evidence type="ECO:0000256" key="1">
    <source>
        <dbReference type="ARBA" id="ARBA00001971"/>
    </source>
</evidence>
<comment type="similarity">
    <text evidence="2 9">Belongs to the cytochrome P450 family.</text>
</comment>
<reference evidence="11" key="1">
    <citation type="submission" date="2021-03" db="EMBL/GenBank/DDBJ databases">
        <title>Revisited historic fungal species revealed as producer of novel bioactive compounds through whole genome sequencing and comparative genomics.</title>
        <authorList>
            <person name="Vignolle G.A."/>
            <person name="Hochenegger N."/>
            <person name="Mach R.L."/>
            <person name="Mach-Aigner A.R."/>
            <person name="Javad Rahimi M."/>
            <person name="Salim K.A."/>
            <person name="Chan C.M."/>
            <person name="Lim L.B.L."/>
            <person name="Cai F."/>
            <person name="Druzhinina I.S."/>
            <person name="U'Ren J.M."/>
            <person name="Derntl C."/>
        </authorList>
    </citation>
    <scope>NUCLEOTIDE SEQUENCE</scope>
    <source>
        <strain evidence="11">TUCIM 5799</strain>
    </source>
</reference>
<feature type="transmembrane region" description="Helical" evidence="10">
    <location>
        <begin position="6"/>
        <end position="26"/>
    </location>
</feature>
<keyword evidence="12" id="KW-1185">Reference proteome</keyword>
<sequence length="511" mass="57613">MAHLDLLVSYGAPLFVFATIFYYLLAPYFFTYGKLRNIPGPFLAKFSRVWLLYVSRWGHRAERVDELHKKWGPVVRIQPNQFSIADDEAIPVIYGHKNGFPKSDYYDAFISMKPGIFSTRDKAVHVAKRKRVAHVFAPKSLGQFEPYIHSNLAILVRQLDSITMNQRKPDGWAYLDCLPWFNFTAFDIIGDLAFGGSFGMLESGADIAEYRPSPEAPPLYTRAVETLNRRGDTANTLGALPELRHYAKWLPDPFFRHGSQAIKNLTGIAIARVKNRLENPLKNNREDILQRLIEARDDNGQPLAFSELVTEALSQLVAGSDTTSNSGCALLYHVGRTPGILPKLQKELDAAIPDDVEVPSYNMVSKLPYLEAVINETLRLHSTAGLGLPREIPATSSGVDLHGHHFPPGTILSVPIYTIHHSKKIWGSDVADFKPERWFSLTDRQKAAFIPFGSGTRACVGRNLAELEMKVIIATWAKRYDFVTKQDHLETFEGFLRKPLGLQISLRRRKL</sequence>